<comment type="caution">
    <text evidence="12">The sequence shown here is derived from an EMBL/GenBank/DDBJ whole genome shotgun (WGS) entry which is preliminary data.</text>
</comment>
<dbReference type="Gene3D" id="3.30.230.10">
    <property type="match status" value="1"/>
</dbReference>
<dbReference type="NCBIfam" id="TIGR00154">
    <property type="entry name" value="ispE"/>
    <property type="match status" value="1"/>
</dbReference>
<name>A0A937X3F6_9BACT</name>
<proteinExistence type="inferred from homology"/>
<dbReference type="EC" id="2.7.1.148" evidence="2 9"/>
<comment type="catalytic activity">
    <reaction evidence="9">
        <text>4-CDP-2-C-methyl-D-erythritol + ATP = 4-CDP-2-C-methyl-D-erythritol 2-phosphate + ADP + H(+)</text>
        <dbReference type="Rhea" id="RHEA:18437"/>
        <dbReference type="ChEBI" id="CHEBI:15378"/>
        <dbReference type="ChEBI" id="CHEBI:30616"/>
        <dbReference type="ChEBI" id="CHEBI:57823"/>
        <dbReference type="ChEBI" id="CHEBI:57919"/>
        <dbReference type="ChEBI" id="CHEBI:456216"/>
        <dbReference type="EC" id="2.7.1.148"/>
    </reaction>
</comment>
<dbReference type="InterPro" id="IPR004424">
    <property type="entry name" value="IspE"/>
</dbReference>
<dbReference type="GO" id="GO:0016114">
    <property type="term" value="P:terpenoid biosynthetic process"/>
    <property type="evidence" value="ECO:0007669"/>
    <property type="project" value="UniProtKB-UniRule"/>
</dbReference>
<keyword evidence="9" id="KW-0414">Isoprene biosynthesis</keyword>
<dbReference type="HAMAP" id="MF_00061">
    <property type="entry name" value="IspE"/>
    <property type="match status" value="1"/>
</dbReference>
<dbReference type="InterPro" id="IPR014721">
    <property type="entry name" value="Ribsml_uS5_D2-typ_fold_subgr"/>
</dbReference>
<dbReference type="SUPFAM" id="SSF55060">
    <property type="entry name" value="GHMP Kinase, C-terminal domain"/>
    <property type="match status" value="1"/>
</dbReference>
<protein>
    <recommendedName>
        <fullName evidence="3 9">4-diphosphocytidyl-2-C-methyl-D-erythritol kinase</fullName>
        <shortName evidence="9">CMK</shortName>
        <ecNumber evidence="2 9">2.7.1.148</ecNumber>
    </recommendedName>
    <alternativeName>
        <fullName evidence="8 9">4-(cytidine-5'-diphospho)-2-C-methyl-D-erythritol kinase</fullName>
    </alternativeName>
</protein>
<dbReference type="Proteomes" id="UP000703893">
    <property type="component" value="Unassembled WGS sequence"/>
</dbReference>
<dbReference type="PANTHER" id="PTHR43527">
    <property type="entry name" value="4-DIPHOSPHOCYTIDYL-2-C-METHYL-D-ERYTHRITOL KINASE, CHLOROPLASTIC"/>
    <property type="match status" value="1"/>
</dbReference>
<evidence type="ECO:0000256" key="2">
    <source>
        <dbReference type="ARBA" id="ARBA00012052"/>
    </source>
</evidence>
<evidence type="ECO:0000256" key="7">
    <source>
        <dbReference type="ARBA" id="ARBA00022840"/>
    </source>
</evidence>
<dbReference type="EMBL" id="VGJX01000002">
    <property type="protein sequence ID" value="MBM3273522.1"/>
    <property type="molecule type" value="Genomic_DNA"/>
</dbReference>
<feature type="active site" evidence="9">
    <location>
        <position position="8"/>
    </location>
</feature>
<dbReference type="InterPro" id="IPR006204">
    <property type="entry name" value="GHMP_kinase_N_dom"/>
</dbReference>
<keyword evidence="7 9" id="KW-0067">ATP-binding</keyword>
<organism evidence="12 13">
    <name type="scientific">Candidatus Tanganyikabacteria bacterium</name>
    <dbReference type="NCBI Taxonomy" id="2961651"/>
    <lineage>
        <taxon>Bacteria</taxon>
        <taxon>Bacillati</taxon>
        <taxon>Candidatus Sericytochromatia</taxon>
        <taxon>Candidatus Tanganyikabacteria</taxon>
    </lineage>
</organism>
<reference evidence="12 13" key="1">
    <citation type="submission" date="2019-03" db="EMBL/GenBank/DDBJ databases">
        <title>Lake Tanganyika Metagenome-Assembled Genomes (MAGs).</title>
        <authorList>
            <person name="Tran P."/>
        </authorList>
    </citation>
    <scope>NUCLEOTIDE SEQUENCE [LARGE SCALE GENOMIC DNA]</scope>
    <source>
        <strain evidence="12">K_DeepCast_65m_m2_236</strain>
    </source>
</reference>
<dbReference type="Pfam" id="PF08544">
    <property type="entry name" value="GHMP_kinases_C"/>
    <property type="match status" value="1"/>
</dbReference>
<dbReference type="GO" id="GO:0050515">
    <property type="term" value="F:4-(cytidine 5'-diphospho)-2-C-methyl-D-erythritol kinase activity"/>
    <property type="evidence" value="ECO:0007669"/>
    <property type="project" value="UniProtKB-UniRule"/>
</dbReference>
<dbReference type="SUPFAM" id="SSF54211">
    <property type="entry name" value="Ribosomal protein S5 domain 2-like"/>
    <property type="match status" value="1"/>
</dbReference>
<dbReference type="InterPro" id="IPR013750">
    <property type="entry name" value="GHMP_kinase_C_dom"/>
</dbReference>
<evidence type="ECO:0000256" key="6">
    <source>
        <dbReference type="ARBA" id="ARBA00022777"/>
    </source>
</evidence>
<evidence type="ECO:0000313" key="13">
    <source>
        <dbReference type="Proteomes" id="UP000703893"/>
    </source>
</evidence>
<dbReference type="PANTHER" id="PTHR43527:SF2">
    <property type="entry name" value="4-DIPHOSPHOCYTIDYL-2-C-METHYL-D-ERYTHRITOL KINASE, CHLOROPLASTIC"/>
    <property type="match status" value="1"/>
</dbReference>
<keyword evidence="6 9" id="KW-0418">Kinase</keyword>
<feature type="domain" description="GHMP kinase C-terminal" evidence="11">
    <location>
        <begin position="198"/>
        <end position="269"/>
    </location>
</feature>
<dbReference type="Pfam" id="PF00288">
    <property type="entry name" value="GHMP_kinases_N"/>
    <property type="match status" value="1"/>
</dbReference>
<dbReference type="GO" id="GO:0019288">
    <property type="term" value="P:isopentenyl diphosphate biosynthetic process, methylerythritol 4-phosphate pathway"/>
    <property type="evidence" value="ECO:0007669"/>
    <property type="project" value="UniProtKB-UniRule"/>
</dbReference>
<sequence>MLAMARAKINLFLAVGEKRPDGFHDIDSVITAIDRADILDIAAGAKPRLDVQLEDLPAGQDVAKGSDNLVWKAAERVLGPDRGWRVTLYKTIPVGAGLGGGSSDAALALQALTALYKLEVPDLAAKAADVGSDVPFFLQGGLCRVRGRGERVEALAVLPTLHVVVAVPPVEVSTAEAYAWIDASPDRPRRDISEFLASLGSGDPRAIARAVWNDFEAPVMNRHPEIASAKAKLLGHGAWGAALCGSGSAVFGIFATPDEANQVAFTLRRDGLWAIYAPTAPRSNEFGRDPAESPELIG</sequence>
<evidence type="ECO:0000256" key="3">
    <source>
        <dbReference type="ARBA" id="ARBA00017473"/>
    </source>
</evidence>
<comment type="similarity">
    <text evidence="1 9">Belongs to the GHMP kinase family. IspE subfamily.</text>
</comment>
<comment type="function">
    <text evidence="9">Catalyzes the phosphorylation of the position 2 hydroxy group of 4-diphosphocytidyl-2C-methyl-D-erythritol.</text>
</comment>
<dbReference type="InterPro" id="IPR020568">
    <property type="entry name" value="Ribosomal_Su5_D2-typ_SF"/>
</dbReference>
<feature type="binding site" evidence="9">
    <location>
        <begin position="93"/>
        <end position="103"/>
    </location>
    <ligand>
        <name>ATP</name>
        <dbReference type="ChEBI" id="CHEBI:30616"/>
    </ligand>
</feature>
<evidence type="ECO:0000313" key="12">
    <source>
        <dbReference type="EMBL" id="MBM3273522.1"/>
    </source>
</evidence>
<accession>A0A937X3F6</accession>
<evidence type="ECO:0000256" key="4">
    <source>
        <dbReference type="ARBA" id="ARBA00022679"/>
    </source>
</evidence>
<feature type="active site" evidence="9">
    <location>
        <position position="133"/>
    </location>
</feature>
<evidence type="ECO:0000256" key="1">
    <source>
        <dbReference type="ARBA" id="ARBA00009684"/>
    </source>
</evidence>
<keyword evidence="5 9" id="KW-0547">Nucleotide-binding</keyword>
<keyword evidence="4 9" id="KW-0808">Transferase</keyword>
<evidence type="ECO:0000256" key="9">
    <source>
        <dbReference type="HAMAP-Rule" id="MF_00061"/>
    </source>
</evidence>
<evidence type="ECO:0000259" key="11">
    <source>
        <dbReference type="Pfam" id="PF08544"/>
    </source>
</evidence>
<gene>
    <name evidence="9 12" type="primary">ispE</name>
    <name evidence="12" type="ORF">FJZ00_00105</name>
</gene>
<dbReference type="AlphaFoldDB" id="A0A937X3F6"/>
<dbReference type="InterPro" id="IPR036554">
    <property type="entry name" value="GHMP_kinase_C_sf"/>
</dbReference>
<dbReference type="PIRSF" id="PIRSF010376">
    <property type="entry name" value="IspE"/>
    <property type="match status" value="1"/>
</dbReference>
<dbReference type="Gene3D" id="3.30.70.890">
    <property type="entry name" value="GHMP kinase, C-terminal domain"/>
    <property type="match status" value="1"/>
</dbReference>
<dbReference type="GO" id="GO:0005524">
    <property type="term" value="F:ATP binding"/>
    <property type="evidence" value="ECO:0007669"/>
    <property type="project" value="UniProtKB-UniRule"/>
</dbReference>
<evidence type="ECO:0000256" key="5">
    <source>
        <dbReference type="ARBA" id="ARBA00022741"/>
    </source>
</evidence>
<comment type="pathway">
    <text evidence="9">Isoprenoid biosynthesis; isopentenyl diphosphate biosynthesis via DXP pathway; isopentenyl diphosphate from 1-deoxy-D-xylulose 5-phosphate: step 3/6.</text>
</comment>
<evidence type="ECO:0000256" key="8">
    <source>
        <dbReference type="ARBA" id="ARBA00032554"/>
    </source>
</evidence>
<feature type="domain" description="GHMP kinase N-terminal" evidence="10">
    <location>
        <begin position="68"/>
        <end position="141"/>
    </location>
</feature>
<evidence type="ECO:0000259" key="10">
    <source>
        <dbReference type="Pfam" id="PF00288"/>
    </source>
</evidence>